<gene>
    <name evidence="2" type="ORF">GCM10009789_21090</name>
</gene>
<accession>A0ABP4NVQ8</accession>
<organism evidence="2 3">
    <name type="scientific">Kribbella sancticallisti</name>
    <dbReference type="NCBI Taxonomy" id="460087"/>
    <lineage>
        <taxon>Bacteria</taxon>
        <taxon>Bacillati</taxon>
        <taxon>Actinomycetota</taxon>
        <taxon>Actinomycetes</taxon>
        <taxon>Propionibacteriales</taxon>
        <taxon>Kribbellaceae</taxon>
        <taxon>Kribbella</taxon>
    </lineage>
</organism>
<evidence type="ECO:0000313" key="3">
    <source>
        <dbReference type="Proteomes" id="UP001500393"/>
    </source>
</evidence>
<evidence type="ECO:0000259" key="1">
    <source>
        <dbReference type="Pfam" id="PF01636"/>
    </source>
</evidence>
<dbReference type="SUPFAM" id="SSF56112">
    <property type="entry name" value="Protein kinase-like (PK-like)"/>
    <property type="match status" value="1"/>
</dbReference>
<dbReference type="RefSeq" id="WP_344212403.1">
    <property type="nucleotide sequence ID" value="NZ_BAAAOS010000018.1"/>
</dbReference>
<dbReference type="InterPro" id="IPR011009">
    <property type="entry name" value="Kinase-like_dom_sf"/>
</dbReference>
<dbReference type="InterPro" id="IPR002575">
    <property type="entry name" value="Aminoglycoside_PTrfase"/>
</dbReference>
<keyword evidence="3" id="KW-1185">Reference proteome</keyword>
<dbReference type="Proteomes" id="UP001500393">
    <property type="component" value="Unassembled WGS sequence"/>
</dbReference>
<name>A0ABP4NVQ8_9ACTN</name>
<evidence type="ECO:0000313" key="2">
    <source>
        <dbReference type="EMBL" id="GAA1567434.1"/>
    </source>
</evidence>
<reference evidence="3" key="1">
    <citation type="journal article" date="2019" name="Int. J. Syst. Evol. Microbiol.">
        <title>The Global Catalogue of Microorganisms (GCM) 10K type strain sequencing project: providing services to taxonomists for standard genome sequencing and annotation.</title>
        <authorList>
            <consortium name="The Broad Institute Genomics Platform"/>
            <consortium name="The Broad Institute Genome Sequencing Center for Infectious Disease"/>
            <person name="Wu L."/>
            <person name="Ma J."/>
        </authorList>
    </citation>
    <scope>NUCLEOTIDE SEQUENCE [LARGE SCALE GENOMIC DNA]</scope>
    <source>
        <strain evidence="3">JCM 14969</strain>
    </source>
</reference>
<dbReference type="EMBL" id="BAAAOS010000018">
    <property type="protein sequence ID" value="GAA1567434.1"/>
    <property type="molecule type" value="Genomic_DNA"/>
</dbReference>
<dbReference type="Gene3D" id="3.90.1200.10">
    <property type="match status" value="1"/>
</dbReference>
<sequence>MSGPPDVDYTATSARPSWSALPAGLQEALAVALGTDIVEAGPSVGSGFTGGFAAPLRLADGREVFVKAADDPMHAYTAYQREAEIVPQLPPAVRVPRIVATAHATDGDTKWFAVAAERLVARMPGQPWTPGDFQAVTANCEVMAAALTPSPFADLVSFADIIGDPDFPDQLAADIIAGRRPLPDGFQPWLGDRLRELQDLADLHPHALRGTAAIHGDLRPDNLLMDATNQCWTVDWNWLSLGPPWFDWVGLLPLAHRDGIDTAAAIEASPLTAGIPADDLDSATAIIALYFLDKLDAPPPLGTTLELRRHQRLYAWTFLDWLAARRDWA</sequence>
<feature type="domain" description="Aminoglycoside phosphotransferase" evidence="1">
    <location>
        <begin position="58"/>
        <end position="267"/>
    </location>
</feature>
<dbReference type="Pfam" id="PF01636">
    <property type="entry name" value="APH"/>
    <property type="match status" value="1"/>
</dbReference>
<comment type="caution">
    <text evidence="2">The sequence shown here is derived from an EMBL/GenBank/DDBJ whole genome shotgun (WGS) entry which is preliminary data.</text>
</comment>
<proteinExistence type="predicted"/>
<protein>
    <recommendedName>
        <fullName evidence="1">Aminoglycoside phosphotransferase domain-containing protein</fullName>
    </recommendedName>
</protein>